<organism evidence="1 2">
    <name type="scientific">Ladona fulva</name>
    <name type="common">Scarce chaser dragonfly</name>
    <name type="synonym">Libellula fulva</name>
    <dbReference type="NCBI Taxonomy" id="123851"/>
    <lineage>
        <taxon>Eukaryota</taxon>
        <taxon>Metazoa</taxon>
        <taxon>Ecdysozoa</taxon>
        <taxon>Arthropoda</taxon>
        <taxon>Hexapoda</taxon>
        <taxon>Insecta</taxon>
        <taxon>Pterygota</taxon>
        <taxon>Palaeoptera</taxon>
        <taxon>Odonata</taxon>
        <taxon>Epiprocta</taxon>
        <taxon>Anisoptera</taxon>
        <taxon>Libelluloidea</taxon>
        <taxon>Libellulidae</taxon>
        <taxon>Ladona</taxon>
    </lineage>
</organism>
<name>A0A8K0K1W7_LADFU</name>
<gene>
    <name evidence="1" type="ORF">J437_LFUL002825</name>
</gene>
<accession>A0A8K0K1W7</accession>
<dbReference type="EMBL" id="KZ308297">
    <property type="protein sequence ID" value="KAG8226780.1"/>
    <property type="molecule type" value="Genomic_DNA"/>
</dbReference>
<reference evidence="1" key="1">
    <citation type="submission" date="2013-04" db="EMBL/GenBank/DDBJ databases">
        <authorList>
            <person name="Qu J."/>
            <person name="Murali S.C."/>
            <person name="Bandaranaike D."/>
            <person name="Bellair M."/>
            <person name="Blankenburg K."/>
            <person name="Chao H."/>
            <person name="Dinh H."/>
            <person name="Doddapaneni H."/>
            <person name="Downs B."/>
            <person name="Dugan-Rocha S."/>
            <person name="Elkadiri S."/>
            <person name="Gnanaolivu R.D."/>
            <person name="Hernandez B."/>
            <person name="Javaid M."/>
            <person name="Jayaseelan J.C."/>
            <person name="Lee S."/>
            <person name="Li M."/>
            <person name="Ming W."/>
            <person name="Munidasa M."/>
            <person name="Muniz J."/>
            <person name="Nguyen L."/>
            <person name="Ongeri F."/>
            <person name="Osuji N."/>
            <person name="Pu L.-L."/>
            <person name="Puazo M."/>
            <person name="Qu C."/>
            <person name="Quiroz J."/>
            <person name="Raj R."/>
            <person name="Weissenberger G."/>
            <person name="Xin Y."/>
            <person name="Zou X."/>
            <person name="Han Y."/>
            <person name="Richards S."/>
            <person name="Worley K."/>
            <person name="Muzny D."/>
            <person name="Gibbs R."/>
        </authorList>
    </citation>
    <scope>NUCLEOTIDE SEQUENCE</scope>
    <source>
        <strain evidence="1">Sampled in the wild</strain>
    </source>
</reference>
<dbReference type="PANTHER" id="PTHR47027">
    <property type="entry name" value="REVERSE TRANSCRIPTASE DOMAIN-CONTAINING PROTEIN"/>
    <property type="match status" value="1"/>
</dbReference>
<evidence type="ECO:0000313" key="1">
    <source>
        <dbReference type="EMBL" id="KAG8226780.1"/>
    </source>
</evidence>
<proteinExistence type="predicted"/>
<protein>
    <submittedName>
        <fullName evidence="1">Uncharacterized protein</fullName>
    </submittedName>
</protein>
<comment type="caution">
    <text evidence="1">The sequence shown here is derived from an EMBL/GenBank/DDBJ whole genome shotgun (WGS) entry which is preliminary data.</text>
</comment>
<dbReference type="Proteomes" id="UP000792457">
    <property type="component" value="Unassembled WGS sequence"/>
</dbReference>
<reference evidence="1" key="2">
    <citation type="submission" date="2017-10" db="EMBL/GenBank/DDBJ databases">
        <title>Ladona fulva Genome sequencing and assembly.</title>
        <authorList>
            <person name="Murali S."/>
            <person name="Richards S."/>
            <person name="Bandaranaike D."/>
            <person name="Bellair M."/>
            <person name="Blankenburg K."/>
            <person name="Chao H."/>
            <person name="Dinh H."/>
            <person name="Doddapaneni H."/>
            <person name="Dugan-Rocha S."/>
            <person name="Elkadiri S."/>
            <person name="Gnanaolivu R."/>
            <person name="Hernandez B."/>
            <person name="Skinner E."/>
            <person name="Javaid M."/>
            <person name="Lee S."/>
            <person name="Li M."/>
            <person name="Ming W."/>
            <person name="Munidasa M."/>
            <person name="Muniz J."/>
            <person name="Nguyen L."/>
            <person name="Hughes D."/>
            <person name="Osuji N."/>
            <person name="Pu L.-L."/>
            <person name="Puazo M."/>
            <person name="Qu C."/>
            <person name="Quiroz J."/>
            <person name="Raj R."/>
            <person name="Weissenberger G."/>
            <person name="Xin Y."/>
            <person name="Zou X."/>
            <person name="Han Y."/>
            <person name="Worley K."/>
            <person name="Muzny D."/>
            <person name="Gibbs R."/>
        </authorList>
    </citation>
    <scope>NUCLEOTIDE SEQUENCE</scope>
    <source>
        <strain evidence="1">Sampled in the wild</strain>
    </source>
</reference>
<dbReference type="AlphaFoldDB" id="A0A8K0K1W7"/>
<evidence type="ECO:0000313" key="2">
    <source>
        <dbReference type="Proteomes" id="UP000792457"/>
    </source>
</evidence>
<dbReference type="OrthoDB" id="410404at2759"/>
<keyword evidence="2" id="KW-1185">Reference proteome</keyword>
<dbReference type="PANTHER" id="PTHR47027:SF20">
    <property type="entry name" value="REVERSE TRANSCRIPTASE-LIKE PROTEIN WITH RNA-DIRECTED DNA POLYMERASE DOMAIN"/>
    <property type="match status" value="1"/>
</dbReference>
<sequence>MLQCRKHRISNGQNITIGNYNFGVNNFTYLGSNVSSDNDEAKEIRKRIDAANRALYSLLAVFKSKNVYRETKIKLYKALIRKVFSYESETWTMTAKSAELLDNLERMLRRIYGPVNSEWICRICWNHEICELYKEPKISTHIKLMWLRWAGHVQRMPETRVAKKSLP</sequence>